<name>A0A4Y2EBR0_ARAVE</name>
<protein>
    <submittedName>
        <fullName evidence="1">Uncharacterized protein</fullName>
    </submittedName>
</protein>
<evidence type="ECO:0000313" key="2">
    <source>
        <dbReference type="Proteomes" id="UP000499080"/>
    </source>
</evidence>
<sequence>MIVTAQRFLNIRFVTLIRNFNAIPPFFPNKNHYFFQETLAEWRTVFWVNLGVVGSSGLVYVLCGSAEVQPWNYVDGEYPTEATNKERKHSDKIPNRQTTE</sequence>
<comment type="caution">
    <text evidence="1">The sequence shown here is derived from an EMBL/GenBank/DDBJ whole genome shotgun (WGS) entry which is preliminary data.</text>
</comment>
<reference evidence="1 2" key="1">
    <citation type="journal article" date="2019" name="Sci. Rep.">
        <title>Orb-weaving spider Araneus ventricosus genome elucidates the spidroin gene catalogue.</title>
        <authorList>
            <person name="Kono N."/>
            <person name="Nakamura H."/>
            <person name="Ohtoshi R."/>
            <person name="Moran D.A.P."/>
            <person name="Shinohara A."/>
            <person name="Yoshida Y."/>
            <person name="Fujiwara M."/>
            <person name="Mori M."/>
            <person name="Tomita M."/>
            <person name="Arakawa K."/>
        </authorList>
    </citation>
    <scope>NUCLEOTIDE SEQUENCE [LARGE SCALE GENOMIC DNA]</scope>
</reference>
<dbReference type="EMBL" id="BGPR01169404">
    <property type="protein sequence ID" value="GBM25458.1"/>
    <property type="molecule type" value="Genomic_DNA"/>
</dbReference>
<dbReference type="OrthoDB" id="6468038at2759"/>
<keyword evidence="2" id="KW-1185">Reference proteome</keyword>
<dbReference type="AlphaFoldDB" id="A0A4Y2EBR0"/>
<proteinExistence type="predicted"/>
<dbReference type="Proteomes" id="UP000499080">
    <property type="component" value="Unassembled WGS sequence"/>
</dbReference>
<organism evidence="1 2">
    <name type="scientific">Araneus ventricosus</name>
    <name type="common">Orbweaver spider</name>
    <name type="synonym">Epeira ventricosa</name>
    <dbReference type="NCBI Taxonomy" id="182803"/>
    <lineage>
        <taxon>Eukaryota</taxon>
        <taxon>Metazoa</taxon>
        <taxon>Ecdysozoa</taxon>
        <taxon>Arthropoda</taxon>
        <taxon>Chelicerata</taxon>
        <taxon>Arachnida</taxon>
        <taxon>Araneae</taxon>
        <taxon>Araneomorphae</taxon>
        <taxon>Entelegynae</taxon>
        <taxon>Araneoidea</taxon>
        <taxon>Araneidae</taxon>
        <taxon>Araneus</taxon>
    </lineage>
</organism>
<accession>A0A4Y2EBR0</accession>
<gene>
    <name evidence="1" type="ORF">AVEN_238261_1</name>
</gene>
<evidence type="ECO:0000313" key="1">
    <source>
        <dbReference type="EMBL" id="GBM25458.1"/>
    </source>
</evidence>